<dbReference type="AlphaFoldDB" id="A0A6J4N1Q9"/>
<dbReference type="EMBL" id="CADCUL010000112">
    <property type="protein sequence ID" value="CAA9375502.1"/>
    <property type="molecule type" value="Genomic_DNA"/>
</dbReference>
<accession>A0A6J4N1Q9</accession>
<feature type="non-terminal residue" evidence="2">
    <location>
        <position position="39"/>
    </location>
</feature>
<organism evidence="2">
    <name type="scientific">uncultured Nocardioidaceae bacterium</name>
    <dbReference type="NCBI Taxonomy" id="253824"/>
    <lineage>
        <taxon>Bacteria</taxon>
        <taxon>Bacillati</taxon>
        <taxon>Actinomycetota</taxon>
        <taxon>Actinomycetes</taxon>
        <taxon>Propionibacteriales</taxon>
        <taxon>Nocardioidaceae</taxon>
        <taxon>environmental samples</taxon>
    </lineage>
</organism>
<evidence type="ECO:0000256" key="1">
    <source>
        <dbReference type="SAM" id="MobiDB-lite"/>
    </source>
</evidence>
<protein>
    <submittedName>
        <fullName evidence="2">Uncharacterized protein</fullName>
    </submittedName>
</protein>
<reference evidence="2" key="1">
    <citation type="submission" date="2020-02" db="EMBL/GenBank/DDBJ databases">
        <authorList>
            <person name="Meier V. D."/>
        </authorList>
    </citation>
    <scope>NUCLEOTIDE SEQUENCE</scope>
    <source>
        <strain evidence="2">AVDCRST_MAG21</strain>
    </source>
</reference>
<feature type="non-terminal residue" evidence="2">
    <location>
        <position position="1"/>
    </location>
</feature>
<name>A0A6J4N1Q9_9ACTN</name>
<evidence type="ECO:0000313" key="2">
    <source>
        <dbReference type="EMBL" id="CAA9375502.1"/>
    </source>
</evidence>
<feature type="region of interest" description="Disordered" evidence="1">
    <location>
        <begin position="1"/>
        <end position="39"/>
    </location>
</feature>
<gene>
    <name evidence="2" type="ORF">AVDCRST_MAG21-1030</name>
</gene>
<proteinExistence type="predicted"/>
<sequence>DVRPEASLVRGQNLVGAGRADHSRPVRTTGGPITTELRV</sequence>